<name>A0A7C9DXA9_OPUST</name>
<dbReference type="EMBL" id="GISG01174898">
    <property type="protein sequence ID" value="MBA4652527.1"/>
    <property type="molecule type" value="Transcribed_RNA"/>
</dbReference>
<dbReference type="InterPro" id="IPR018097">
    <property type="entry name" value="EGF_Ca-bd_CS"/>
</dbReference>
<dbReference type="GO" id="GO:0005509">
    <property type="term" value="F:calcium ion binding"/>
    <property type="evidence" value="ECO:0007669"/>
    <property type="project" value="InterPro"/>
</dbReference>
<evidence type="ECO:0000256" key="7">
    <source>
        <dbReference type="SAM" id="SignalP"/>
    </source>
</evidence>
<dbReference type="InterPro" id="IPR025287">
    <property type="entry name" value="WAK_GUB"/>
</dbReference>
<feature type="chain" id="PRO_5028249221" description="EGF-like domain-containing protein" evidence="7">
    <location>
        <begin position="37"/>
        <end position="381"/>
    </location>
</feature>
<dbReference type="GO" id="GO:0030247">
    <property type="term" value="F:polysaccharide binding"/>
    <property type="evidence" value="ECO:0007669"/>
    <property type="project" value="InterPro"/>
</dbReference>
<dbReference type="PANTHER" id="PTHR33491">
    <property type="entry name" value="OSJNBA0016N04.9 PROTEIN"/>
    <property type="match status" value="1"/>
</dbReference>
<evidence type="ECO:0000313" key="9">
    <source>
        <dbReference type="EMBL" id="MBA4652527.1"/>
    </source>
</evidence>
<dbReference type="Pfam" id="PF07645">
    <property type="entry name" value="EGF_CA"/>
    <property type="match status" value="1"/>
</dbReference>
<dbReference type="InterPro" id="IPR001881">
    <property type="entry name" value="EGF-like_Ca-bd_dom"/>
</dbReference>
<feature type="domain" description="EGF-like" evidence="8">
    <location>
        <begin position="312"/>
        <end position="351"/>
    </location>
</feature>
<evidence type="ECO:0000256" key="2">
    <source>
        <dbReference type="ARBA" id="ARBA00022536"/>
    </source>
</evidence>
<dbReference type="PROSITE" id="PS50026">
    <property type="entry name" value="EGF_3"/>
    <property type="match status" value="1"/>
</dbReference>
<dbReference type="SUPFAM" id="SSF57196">
    <property type="entry name" value="EGF/Laminin"/>
    <property type="match status" value="1"/>
</dbReference>
<reference evidence="9" key="2">
    <citation type="submission" date="2020-07" db="EMBL/GenBank/DDBJ databases">
        <authorList>
            <person name="Vera ALvarez R."/>
            <person name="Arias-Moreno D.M."/>
            <person name="Jimenez-Jacinto V."/>
            <person name="Jimenez-Bremont J.F."/>
            <person name="Swaminathan K."/>
            <person name="Moose S.P."/>
            <person name="Guerrero-Gonzalez M.L."/>
            <person name="Marino-Ramirez L."/>
            <person name="Landsman D."/>
            <person name="Rodriguez-Kessler M."/>
            <person name="Delgado-Sanchez P."/>
        </authorList>
    </citation>
    <scope>NUCLEOTIDE SEQUENCE</scope>
    <source>
        <tissue evidence="9">Cladode</tissue>
    </source>
</reference>
<protein>
    <recommendedName>
        <fullName evidence="8">EGF-like domain-containing protein</fullName>
    </recommendedName>
</protein>
<keyword evidence="5" id="KW-1015">Disulfide bond</keyword>
<comment type="subcellular location">
    <subcellularLocation>
        <location evidence="1">Membrane</location>
        <topology evidence="1">Single-pass membrane protein</topology>
    </subcellularLocation>
</comment>
<dbReference type="GO" id="GO:0016020">
    <property type="term" value="C:membrane"/>
    <property type="evidence" value="ECO:0007669"/>
    <property type="project" value="UniProtKB-SubCell"/>
</dbReference>
<evidence type="ECO:0000256" key="1">
    <source>
        <dbReference type="ARBA" id="ARBA00004167"/>
    </source>
</evidence>
<dbReference type="InterPro" id="IPR000152">
    <property type="entry name" value="EGF-type_Asp/Asn_hydroxyl_site"/>
</dbReference>
<dbReference type="InterPro" id="IPR000742">
    <property type="entry name" value="EGF"/>
</dbReference>
<reference evidence="9" key="1">
    <citation type="journal article" date="2013" name="J. Plant Res.">
        <title>Effect of fungi and light on seed germination of three Opuntia species from semiarid lands of central Mexico.</title>
        <authorList>
            <person name="Delgado-Sanchez P."/>
            <person name="Jimenez-Bremont J.F."/>
            <person name="Guerrero-Gonzalez Mde L."/>
            <person name="Flores J."/>
        </authorList>
    </citation>
    <scope>NUCLEOTIDE SEQUENCE</scope>
    <source>
        <tissue evidence="9">Cladode</tissue>
    </source>
</reference>
<proteinExistence type="predicted"/>
<dbReference type="SMART" id="SM00179">
    <property type="entry name" value="EGF_CA"/>
    <property type="match status" value="2"/>
</dbReference>
<keyword evidence="3 7" id="KW-0732">Signal</keyword>
<organism evidence="9">
    <name type="scientific">Opuntia streptacantha</name>
    <name type="common">Prickly pear cactus</name>
    <name type="synonym">Opuntia cardona</name>
    <dbReference type="NCBI Taxonomy" id="393608"/>
    <lineage>
        <taxon>Eukaryota</taxon>
        <taxon>Viridiplantae</taxon>
        <taxon>Streptophyta</taxon>
        <taxon>Embryophyta</taxon>
        <taxon>Tracheophyta</taxon>
        <taxon>Spermatophyta</taxon>
        <taxon>Magnoliopsida</taxon>
        <taxon>eudicotyledons</taxon>
        <taxon>Gunneridae</taxon>
        <taxon>Pentapetalae</taxon>
        <taxon>Caryophyllales</taxon>
        <taxon>Cactineae</taxon>
        <taxon>Cactaceae</taxon>
        <taxon>Opuntioideae</taxon>
        <taxon>Opuntia</taxon>
    </lineage>
</organism>
<evidence type="ECO:0000256" key="5">
    <source>
        <dbReference type="ARBA" id="ARBA00023157"/>
    </source>
</evidence>
<dbReference type="FunFam" id="2.10.25.10:FF:000038">
    <property type="entry name" value="Fibrillin 2"/>
    <property type="match status" value="1"/>
</dbReference>
<evidence type="ECO:0000256" key="4">
    <source>
        <dbReference type="ARBA" id="ARBA00022737"/>
    </source>
</evidence>
<accession>A0A7C9DXA9</accession>
<dbReference type="Gene3D" id="2.10.25.10">
    <property type="entry name" value="Laminin"/>
    <property type="match status" value="2"/>
</dbReference>
<dbReference type="PROSITE" id="PS01187">
    <property type="entry name" value="EGF_CA"/>
    <property type="match status" value="1"/>
</dbReference>
<sequence>MRGRRGPKEGARSMSCSEWVIVAVVVLTITLSATSSESPSLISLPGCPESCGGIPIHYPFGVGDNCSYNKIFSITCNRTFNHPITRPIYHQNLEVLGIDLVQGQIRFSNNVSRACCKRLQSDCTNWTTVPSFTATNFTLNPTQNMFAATGCDTVGLFAGKRSFNRTGNFGCVTVCDSPIEVDNGTCSGAGCCKLPIPDGVNSVEVTAVSLWNYTETSKEFTPCSSAFVVATDSFNFTLANLTTSPEEMPVSFPVVFDWTIGNQTCEVARANGDCLCCNQRGSECIDSKLGGYLCNCSLGYSGNPYLANGCQDIDECKTGNVSPCEQRATCVNSEGSYQCQCPKGFQGNGTTLHPCLPIQKIKQTAVNYKIIMGKALFSTSP</sequence>
<dbReference type="Pfam" id="PF13947">
    <property type="entry name" value="GUB_WAK_bind"/>
    <property type="match status" value="1"/>
</dbReference>
<dbReference type="InterPro" id="IPR049883">
    <property type="entry name" value="NOTCH1_EGF-like"/>
</dbReference>
<evidence type="ECO:0000256" key="3">
    <source>
        <dbReference type="ARBA" id="ARBA00022729"/>
    </source>
</evidence>
<keyword evidence="2 6" id="KW-0245">EGF-like domain</keyword>
<dbReference type="SMART" id="SM00181">
    <property type="entry name" value="EGF"/>
    <property type="match status" value="2"/>
</dbReference>
<keyword evidence="4" id="KW-0677">Repeat</keyword>
<evidence type="ECO:0000256" key="6">
    <source>
        <dbReference type="PROSITE-ProRule" id="PRU00076"/>
    </source>
</evidence>
<feature type="signal peptide" evidence="7">
    <location>
        <begin position="1"/>
        <end position="36"/>
    </location>
</feature>
<evidence type="ECO:0000259" key="8">
    <source>
        <dbReference type="PROSITE" id="PS50026"/>
    </source>
</evidence>
<dbReference type="PROSITE" id="PS00010">
    <property type="entry name" value="ASX_HYDROXYL"/>
    <property type="match status" value="1"/>
</dbReference>
<dbReference type="CDD" id="cd00054">
    <property type="entry name" value="EGF_CA"/>
    <property type="match status" value="1"/>
</dbReference>
<dbReference type="AlphaFoldDB" id="A0A7C9DXA9"/>
<comment type="caution">
    <text evidence="6">Lacks conserved residue(s) required for the propagation of feature annotation.</text>
</comment>